<feature type="region of interest" description="Disordered" evidence="1">
    <location>
        <begin position="65"/>
        <end position="84"/>
    </location>
</feature>
<proteinExistence type="predicted"/>
<reference evidence="3 4" key="1">
    <citation type="submission" date="2016-10" db="EMBL/GenBank/DDBJ databases">
        <authorList>
            <person name="de Groot N.N."/>
        </authorList>
    </citation>
    <scope>NUCLEOTIDE SEQUENCE [LARGE SCALE GENOMIC DNA]</scope>
    <source>
        <strain evidence="3 4">IBRC-M10015</strain>
    </source>
</reference>
<evidence type="ECO:0000256" key="2">
    <source>
        <dbReference type="SAM" id="Phobius"/>
    </source>
</evidence>
<keyword evidence="2" id="KW-1133">Transmembrane helix</keyword>
<sequence>MLTSADTQLTPVDIAAYMFGSSWRFMYRVVFYPPYCLLSSWANIFGTTVLYVASQQPRMTYDGLERRSGGGSADAVNTATCDTC</sequence>
<evidence type="ECO:0000256" key="1">
    <source>
        <dbReference type="SAM" id="MobiDB-lite"/>
    </source>
</evidence>
<keyword evidence="2" id="KW-0812">Transmembrane</keyword>
<evidence type="ECO:0000313" key="4">
    <source>
        <dbReference type="Proteomes" id="UP000198856"/>
    </source>
</evidence>
<dbReference type="STRING" id="890420.SAMN05216226_107122"/>
<gene>
    <name evidence="3" type="ORF">SAMN05216226_107122</name>
</gene>
<organism evidence="3 4">
    <name type="scientific">Halovenus aranensis</name>
    <dbReference type="NCBI Taxonomy" id="890420"/>
    <lineage>
        <taxon>Archaea</taxon>
        <taxon>Methanobacteriati</taxon>
        <taxon>Methanobacteriota</taxon>
        <taxon>Stenosarchaea group</taxon>
        <taxon>Halobacteria</taxon>
        <taxon>Halobacteriales</taxon>
        <taxon>Haloarculaceae</taxon>
        <taxon>Halovenus</taxon>
    </lineage>
</organism>
<keyword evidence="4" id="KW-1185">Reference proteome</keyword>
<name>A0A1G8VU62_9EURY</name>
<protein>
    <submittedName>
        <fullName evidence="3">Uncharacterized protein</fullName>
    </submittedName>
</protein>
<feature type="compositionally biased region" description="Polar residues" evidence="1">
    <location>
        <begin position="75"/>
        <end position="84"/>
    </location>
</feature>
<feature type="transmembrane region" description="Helical" evidence="2">
    <location>
        <begin position="32"/>
        <end position="53"/>
    </location>
</feature>
<accession>A0A1G8VU62</accession>
<dbReference type="Proteomes" id="UP000198856">
    <property type="component" value="Unassembled WGS sequence"/>
</dbReference>
<dbReference type="AlphaFoldDB" id="A0A1G8VU62"/>
<evidence type="ECO:0000313" key="3">
    <source>
        <dbReference type="EMBL" id="SDJ68750.1"/>
    </source>
</evidence>
<dbReference type="EMBL" id="FNFC01000007">
    <property type="protein sequence ID" value="SDJ68750.1"/>
    <property type="molecule type" value="Genomic_DNA"/>
</dbReference>
<keyword evidence="2" id="KW-0472">Membrane</keyword>